<evidence type="ECO:0000313" key="3">
    <source>
        <dbReference type="EMBL" id="QDT37046.1"/>
    </source>
</evidence>
<dbReference type="SMART" id="SM00855">
    <property type="entry name" value="PGAM"/>
    <property type="match status" value="1"/>
</dbReference>
<accession>A0A517QZH2</accession>
<dbReference type="AlphaFoldDB" id="A0A517QZH2"/>
<evidence type="ECO:0000256" key="1">
    <source>
        <dbReference type="PIRSR" id="PIRSR613078-1"/>
    </source>
</evidence>
<dbReference type="SUPFAM" id="SSF53254">
    <property type="entry name" value="Phosphoglycerate mutase-like"/>
    <property type="match status" value="1"/>
</dbReference>
<dbReference type="InterPro" id="IPR050275">
    <property type="entry name" value="PGM_Phosphatase"/>
</dbReference>
<dbReference type="InterPro" id="IPR013078">
    <property type="entry name" value="His_Pase_superF_clade-1"/>
</dbReference>
<feature type="active site" description="Proton donor/acceptor" evidence="1">
    <location>
        <position position="97"/>
    </location>
</feature>
<gene>
    <name evidence="3" type="primary">pspA_1</name>
    <name evidence="3" type="ORF">Pan189_14120</name>
</gene>
<feature type="binding site" evidence="2">
    <location>
        <position position="73"/>
    </location>
    <ligand>
        <name>substrate</name>
    </ligand>
</feature>
<reference evidence="3 4" key="1">
    <citation type="submission" date="2019-02" db="EMBL/GenBank/DDBJ databases">
        <title>Deep-cultivation of Planctomycetes and their phenomic and genomic characterization uncovers novel biology.</title>
        <authorList>
            <person name="Wiegand S."/>
            <person name="Jogler M."/>
            <person name="Boedeker C."/>
            <person name="Pinto D."/>
            <person name="Vollmers J."/>
            <person name="Rivas-Marin E."/>
            <person name="Kohn T."/>
            <person name="Peeters S.H."/>
            <person name="Heuer A."/>
            <person name="Rast P."/>
            <person name="Oberbeckmann S."/>
            <person name="Bunk B."/>
            <person name="Jeske O."/>
            <person name="Meyerdierks A."/>
            <person name="Storesund J.E."/>
            <person name="Kallscheuer N."/>
            <person name="Luecker S."/>
            <person name="Lage O.M."/>
            <person name="Pohl T."/>
            <person name="Merkel B.J."/>
            <person name="Hornburger P."/>
            <person name="Mueller R.-W."/>
            <person name="Bruemmer F."/>
            <person name="Labrenz M."/>
            <person name="Spormann A.M."/>
            <person name="Op den Camp H."/>
            <person name="Overmann J."/>
            <person name="Amann R."/>
            <person name="Jetten M.S.M."/>
            <person name="Mascher T."/>
            <person name="Medema M.H."/>
            <person name="Devos D.P."/>
            <person name="Kaster A.-K."/>
            <person name="Ovreas L."/>
            <person name="Rohde M."/>
            <person name="Galperin M.Y."/>
            <person name="Jogler C."/>
        </authorList>
    </citation>
    <scope>NUCLEOTIDE SEQUENCE [LARGE SCALE GENOMIC DNA]</scope>
    <source>
        <strain evidence="3 4">Pan189</strain>
    </source>
</reference>
<dbReference type="PANTHER" id="PTHR48100">
    <property type="entry name" value="BROAD-SPECIFICITY PHOSPHATASE YOR283W-RELATED"/>
    <property type="match status" value="1"/>
</dbReference>
<name>A0A517QZH2_9PLAN</name>
<dbReference type="Proteomes" id="UP000317318">
    <property type="component" value="Chromosome"/>
</dbReference>
<feature type="binding site" evidence="2">
    <location>
        <begin position="123"/>
        <end position="124"/>
    </location>
    <ligand>
        <name>substrate</name>
    </ligand>
</feature>
<dbReference type="InterPro" id="IPR029033">
    <property type="entry name" value="His_PPase_superfam"/>
</dbReference>
<dbReference type="Pfam" id="PF00300">
    <property type="entry name" value="His_Phos_1"/>
    <property type="match status" value="1"/>
</dbReference>
<dbReference type="OrthoDB" id="9782128at2"/>
<protein>
    <submittedName>
        <fullName evidence="3">Phosphoserine phosphatase 1</fullName>
        <ecNumber evidence="3">3.1.3.3</ecNumber>
    </submittedName>
</protein>
<dbReference type="PIRSF" id="PIRSF000709">
    <property type="entry name" value="6PFK_2-Ptase"/>
    <property type="match status" value="1"/>
</dbReference>
<dbReference type="EMBL" id="CP036268">
    <property type="protein sequence ID" value="QDT37046.1"/>
    <property type="molecule type" value="Genomic_DNA"/>
</dbReference>
<feature type="active site" description="Tele-phosphohistidine intermediate" evidence="1">
    <location>
        <position position="21"/>
    </location>
</feature>
<proteinExistence type="predicted"/>
<dbReference type="CDD" id="cd07067">
    <property type="entry name" value="HP_PGM_like"/>
    <property type="match status" value="1"/>
</dbReference>
<keyword evidence="4" id="KW-1185">Reference proteome</keyword>
<dbReference type="GO" id="GO:0005737">
    <property type="term" value="C:cytoplasm"/>
    <property type="evidence" value="ECO:0007669"/>
    <property type="project" value="TreeGrafter"/>
</dbReference>
<dbReference type="KEGG" id="svp:Pan189_14120"/>
<sequence>MSAPKDRRMSDKNTLLYLVRHGATSANEQRPYILQGSSVDLPLSPTGRSQAEAVGRQLAEIPLQAIYASTMVRAVETAGEVARHHDLSPQTDSRLIEVDVGLWESLDWGTIERDFPDDYAAFRRDSGNTPYLGGESYAQVLNRVRPVFDELIEKHRGESFAVVAHNVVNRAYLSHLLGQSISEAKDIEQTNCCVNIIEDSPAKQRRRVKTLNADFHITAN</sequence>
<dbReference type="EC" id="3.1.3.3" evidence="3"/>
<dbReference type="Gene3D" id="3.40.50.1240">
    <property type="entry name" value="Phosphoglycerate mutase-like"/>
    <property type="match status" value="1"/>
</dbReference>
<evidence type="ECO:0000256" key="2">
    <source>
        <dbReference type="PIRSR" id="PIRSR613078-2"/>
    </source>
</evidence>
<keyword evidence="3" id="KW-0378">Hydrolase</keyword>
<evidence type="ECO:0000313" key="4">
    <source>
        <dbReference type="Proteomes" id="UP000317318"/>
    </source>
</evidence>
<organism evidence="3 4">
    <name type="scientific">Stratiformator vulcanicus</name>
    <dbReference type="NCBI Taxonomy" id="2527980"/>
    <lineage>
        <taxon>Bacteria</taxon>
        <taxon>Pseudomonadati</taxon>
        <taxon>Planctomycetota</taxon>
        <taxon>Planctomycetia</taxon>
        <taxon>Planctomycetales</taxon>
        <taxon>Planctomycetaceae</taxon>
        <taxon>Stratiformator</taxon>
    </lineage>
</organism>
<feature type="binding site" evidence="2">
    <location>
        <begin position="20"/>
        <end position="27"/>
    </location>
    <ligand>
        <name>substrate</name>
    </ligand>
</feature>
<dbReference type="RefSeq" id="WP_145363195.1">
    <property type="nucleotide sequence ID" value="NZ_CP036268.1"/>
</dbReference>
<dbReference type="PANTHER" id="PTHR48100:SF1">
    <property type="entry name" value="HISTIDINE PHOSPHATASE FAMILY PROTEIN-RELATED"/>
    <property type="match status" value="1"/>
</dbReference>
<dbReference type="GO" id="GO:0016791">
    <property type="term" value="F:phosphatase activity"/>
    <property type="evidence" value="ECO:0007669"/>
    <property type="project" value="TreeGrafter"/>
</dbReference>